<name>A0A662D8I3_UNCAE</name>
<organism evidence="1 2">
    <name type="scientific">Aerophobetes bacterium</name>
    <dbReference type="NCBI Taxonomy" id="2030807"/>
    <lineage>
        <taxon>Bacteria</taxon>
        <taxon>Candidatus Aerophobota</taxon>
    </lineage>
</organism>
<reference evidence="1 2" key="1">
    <citation type="submission" date="2018-06" db="EMBL/GenBank/DDBJ databases">
        <title>Extensive metabolic versatility and redundancy in microbially diverse, dynamic hydrothermal sediments.</title>
        <authorList>
            <person name="Dombrowski N."/>
            <person name="Teske A."/>
            <person name="Baker B.J."/>
        </authorList>
    </citation>
    <scope>NUCLEOTIDE SEQUENCE [LARGE SCALE GENOMIC DNA]</scope>
    <source>
        <strain evidence="1">B3_G15</strain>
    </source>
</reference>
<evidence type="ECO:0000313" key="2">
    <source>
        <dbReference type="Proteomes" id="UP000280417"/>
    </source>
</evidence>
<proteinExistence type="predicted"/>
<evidence type="ECO:0000313" key="1">
    <source>
        <dbReference type="EMBL" id="RLE09620.1"/>
    </source>
</evidence>
<comment type="caution">
    <text evidence="1">The sequence shown here is derived from an EMBL/GenBank/DDBJ whole genome shotgun (WGS) entry which is preliminary data.</text>
</comment>
<gene>
    <name evidence="1" type="ORF">DRJ04_09745</name>
</gene>
<protein>
    <submittedName>
        <fullName evidence="1">Uncharacterized protein</fullName>
    </submittedName>
</protein>
<feature type="non-terminal residue" evidence="1">
    <location>
        <position position="130"/>
    </location>
</feature>
<dbReference type="AlphaFoldDB" id="A0A662D8I3"/>
<dbReference type="EMBL" id="QMQA01000358">
    <property type="protein sequence ID" value="RLE09620.1"/>
    <property type="molecule type" value="Genomic_DNA"/>
</dbReference>
<dbReference type="Proteomes" id="UP000280417">
    <property type="component" value="Unassembled WGS sequence"/>
</dbReference>
<accession>A0A662D8I3</accession>
<sequence>MEKFRNKVKDLYTWDLPYKSSLKGGWNGDFNTVKWIFDNAAKPQSNRKESAISREKPNIPERLAGSFSKKLKILADAIEELDREIKRRLKMSYYFQSKIDIEISRLEFLLKELEHWSLGCEDSIERRRLG</sequence>